<gene>
    <name evidence="3" type="ORF">PPACK8108_LOCUS6603</name>
</gene>
<accession>A0AAV0AU21</accession>
<evidence type="ECO:0000313" key="3">
    <source>
        <dbReference type="EMBL" id="CAH7671787.1"/>
    </source>
</evidence>
<dbReference type="AlphaFoldDB" id="A0AAV0AU21"/>
<dbReference type="GO" id="GO:0000932">
    <property type="term" value="C:P-body"/>
    <property type="evidence" value="ECO:0007669"/>
    <property type="project" value="TreeGrafter"/>
</dbReference>
<sequence length="362" mass="39775">MTPTILLTNDDGPPSDESPFIYSFTQTLIENFLGNDPKRLKVLIPDSQKSWIGKAYLIKERIRVKRFDPTKGEVGKLSNGQSEVEGSDYEDRCWYVANGTPASCSNIGLFNLFPGKIDLVISGPNFGRNTSRAFSLSSGTLGAALDAALSDHPSIALSYGIHQRPISDSIVSAAHSISIKIIQILWATGFKKTSKSSDKDDDSPDLYSINIPLVPAIIESEPKVVWTFESPTRYGRLFLPDDERPDRSSTPTKPAEIDERSKDLQAQAPSLLRNRSDHADGGDGLTGRGSELEFLFKPDISALIDPNSSHHPVGSDAWAHNRGYCSVTPLKASFRNVNPPTIASQNSFQNITPADRIRFWNL</sequence>
<dbReference type="PANTHER" id="PTHR47551:SF1">
    <property type="entry name" value="TUBULIN--TYROSINE LIGASE PBY1-RELATED"/>
    <property type="match status" value="1"/>
</dbReference>
<comment type="caution">
    <text evidence="3">The sequence shown here is derived from an EMBL/GenBank/DDBJ whole genome shotgun (WGS) entry which is preliminary data.</text>
</comment>
<evidence type="ECO:0000259" key="2">
    <source>
        <dbReference type="Pfam" id="PF01975"/>
    </source>
</evidence>
<dbReference type="NCBIfam" id="TIGR00087">
    <property type="entry name" value="surE"/>
    <property type="match status" value="1"/>
</dbReference>
<keyword evidence="4" id="KW-1185">Reference proteome</keyword>
<feature type="region of interest" description="Disordered" evidence="1">
    <location>
        <begin position="237"/>
        <end position="262"/>
    </location>
</feature>
<dbReference type="GO" id="GO:0016787">
    <property type="term" value="F:hydrolase activity"/>
    <property type="evidence" value="ECO:0007669"/>
    <property type="project" value="InterPro"/>
</dbReference>
<name>A0AAV0AU21_PHAPC</name>
<protein>
    <submittedName>
        <fullName evidence="3">Survival protein sure-like phosphatase/nucleotidase</fullName>
    </submittedName>
</protein>
<dbReference type="Gene3D" id="3.40.1210.10">
    <property type="entry name" value="Survival protein SurE-like phosphatase/nucleotidase"/>
    <property type="match status" value="1"/>
</dbReference>
<dbReference type="InterPro" id="IPR036523">
    <property type="entry name" value="SurE-like_sf"/>
</dbReference>
<evidence type="ECO:0000313" key="4">
    <source>
        <dbReference type="Proteomes" id="UP001153365"/>
    </source>
</evidence>
<proteinExistence type="predicted"/>
<feature type="domain" description="Survival protein SurE-like phosphatase/nucleotidase" evidence="2">
    <location>
        <begin position="5"/>
        <end position="215"/>
    </location>
</feature>
<dbReference type="PANTHER" id="PTHR47551">
    <property type="entry name" value="TUBULIN--TYROSINE LIGASE PBY1-RELATED"/>
    <property type="match status" value="1"/>
</dbReference>
<dbReference type="InterPro" id="IPR027746">
    <property type="entry name" value="TTL"/>
</dbReference>
<dbReference type="Proteomes" id="UP001153365">
    <property type="component" value="Unassembled WGS sequence"/>
</dbReference>
<dbReference type="Pfam" id="PF01975">
    <property type="entry name" value="SurE"/>
    <property type="match status" value="1"/>
</dbReference>
<reference evidence="3" key="1">
    <citation type="submission" date="2022-06" db="EMBL/GenBank/DDBJ databases">
        <authorList>
            <consortium name="SYNGENTA / RWTH Aachen University"/>
        </authorList>
    </citation>
    <scope>NUCLEOTIDE SEQUENCE</scope>
</reference>
<organism evidence="3 4">
    <name type="scientific">Phakopsora pachyrhizi</name>
    <name type="common">Asian soybean rust disease fungus</name>
    <dbReference type="NCBI Taxonomy" id="170000"/>
    <lineage>
        <taxon>Eukaryota</taxon>
        <taxon>Fungi</taxon>
        <taxon>Dikarya</taxon>
        <taxon>Basidiomycota</taxon>
        <taxon>Pucciniomycotina</taxon>
        <taxon>Pucciniomycetes</taxon>
        <taxon>Pucciniales</taxon>
        <taxon>Phakopsoraceae</taxon>
        <taxon>Phakopsora</taxon>
    </lineage>
</organism>
<dbReference type="InterPro" id="IPR002828">
    <property type="entry name" value="SurE-like_Pase/nucleotidase"/>
</dbReference>
<dbReference type="EMBL" id="CALTRL010001255">
    <property type="protein sequence ID" value="CAH7671787.1"/>
    <property type="molecule type" value="Genomic_DNA"/>
</dbReference>
<dbReference type="SUPFAM" id="SSF64167">
    <property type="entry name" value="SurE-like"/>
    <property type="match status" value="1"/>
</dbReference>
<evidence type="ECO:0000256" key="1">
    <source>
        <dbReference type="SAM" id="MobiDB-lite"/>
    </source>
</evidence>